<reference evidence="2 4" key="1">
    <citation type="journal article" date="2014" name="BMC Genomics">
        <title>Genome sequence of Anopheles sinensis provides insight into genetics basis of mosquito competence for malaria parasites.</title>
        <authorList>
            <person name="Zhou D."/>
            <person name="Zhang D."/>
            <person name="Ding G."/>
            <person name="Shi L."/>
            <person name="Hou Q."/>
            <person name="Ye Y."/>
            <person name="Xu Y."/>
            <person name="Zhou H."/>
            <person name="Xiong C."/>
            <person name="Li S."/>
            <person name="Yu J."/>
            <person name="Hong S."/>
            <person name="Yu X."/>
            <person name="Zou P."/>
            <person name="Chen C."/>
            <person name="Chang X."/>
            <person name="Wang W."/>
            <person name="Lv Y."/>
            <person name="Sun Y."/>
            <person name="Ma L."/>
            <person name="Shen B."/>
            <person name="Zhu C."/>
        </authorList>
    </citation>
    <scope>NUCLEOTIDE SEQUENCE [LARGE SCALE GENOMIC DNA]</scope>
</reference>
<feature type="region of interest" description="Disordered" evidence="1">
    <location>
        <begin position="1"/>
        <end position="20"/>
    </location>
</feature>
<name>A0A084WRR6_ANOSI</name>
<dbReference type="EMBL" id="ATLV01026177">
    <property type="status" value="NOT_ANNOTATED_CDS"/>
    <property type="molecule type" value="Genomic_DNA"/>
</dbReference>
<proteinExistence type="predicted"/>
<dbReference type="EnsemblMetazoa" id="ASIC021190-RA">
    <property type="protein sequence ID" value="ASIC021190-PA"/>
    <property type="gene ID" value="ASIC021190"/>
</dbReference>
<feature type="region of interest" description="Disordered" evidence="1">
    <location>
        <begin position="127"/>
        <end position="162"/>
    </location>
</feature>
<dbReference type="AlphaFoldDB" id="A0A084WRR6"/>
<evidence type="ECO:0000313" key="2">
    <source>
        <dbReference type="EMBL" id="KFB52910.1"/>
    </source>
</evidence>
<gene>
    <name evidence="2" type="ORF">ZHAS_00021190</name>
</gene>
<evidence type="ECO:0000313" key="3">
    <source>
        <dbReference type="EnsemblMetazoa" id="ASIC021190-PA"/>
    </source>
</evidence>
<accession>A0A084WRR6</accession>
<reference evidence="3" key="2">
    <citation type="submission" date="2020-05" db="UniProtKB">
        <authorList>
            <consortium name="EnsemblMetazoa"/>
        </authorList>
    </citation>
    <scope>IDENTIFICATION</scope>
</reference>
<organism evidence="2">
    <name type="scientific">Anopheles sinensis</name>
    <name type="common">Mosquito</name>
    <dbReference type="NCBI Taxonomy" id="74873"/>
    <lineage>
        <taxon>Eukaryota</taxon>
        <taxon>Metazoa</taxon>
        <taxon>Ecdysozoa</taxon>
        <taxon>Arthropoda</taxon>
        <taxon>Hexapoda</taxon>
        <taxon>Insecta</taxon>
        <taxon>Pterygota</taxon>
        <taxon>Neoptera</taxon>
        <taxon>Endopterygota</taxon>
        <taxon>Diptera</taxon>
        <taxon>Nematocera</taxon>
        <taxon>Culicoidea</taxon>
        <taxon>Culicidae</taxon>
        <taxon>Anophelinae</taxon>
        <taxon>Anopheles</taxon>
    </lineage>
</organism>
<sequence>MTTNGCNLEQKPPPKLDRLPMFPISRTISRARSLKAPTVQFNSCCNGKGNFDSFLLPPPQRKVFVTSPPVREKHPPGPGHINPSWKALGVVHIGTEAIGIRFCSTEGSLLQEHRMVLHLGIYPTHGRRRMAQHGRAHDKSARTRRRSRNGNFKPEPTGRKTT</sequence>
<dbReference type="Proteomes" id="UP000030765">
    <property type="component" value="Unassembled WGS sequence"/>
</dbReference>
<dbReference type="VEuPathDB" id="VectorBase:ASIC021190"/>
<keyword evidence="4" id="KW-1185">Reference proteome</keyword>
<protein>
    <submittedName>
        <fullName evidence="2 3">Uncharacterized protein</fullName>
    </submittedName>
</protein>
<evidence type="ECO:0000256" key="1">
    <source>
        <dbReference type="SAM" id="MobiDB-lite"/>
    </source>
</evidence>
<dbReference type="EMBL" id="KE525407">
    <property type="protein sequence ID" value="KFB52910.1"/>
    <property type="molecule type" value="Genomic_DNA"/>
</dbReference>
<evidence type="ECO:0000313" key="4">
    <source>
        <dbReference type="Proteomes" id="UP000030765"/>
    </source>
</evidence>